<dbReference type="PANTHER" id="PTHR45928:SF1">
    <property type="entry name" value="RE38146P"/>
    <property type="match status" value="1"/>
</dbReference>
<evidence type="ECO:0000313" key="13">
    <source>
        <dbReference type="Proteomes" id="UP000241890"/>
    </source>
</evidence>
<evidence type="ECO:0000256" key="1">
    <source>
        <dbReference type="ARBA" id="ARBA00004448"/>
    </source>
</evidence>
<keyword evidence="3 11" id="KW-0813">Transport</keyword>
<sequence>MTAKLSDLETMACSGLGAATSVLFTNPFEVAKNRLQMDSELSAGKRAYRGMLDCMTKTWEVEGLRGVQRGLELSVLRDGSKCFFRLGLFEPILRRMHPDEENLRKAPLWKQLIAGGTSGLVAAVLCNSLDLAKVRIQSAGALSASHHEIAGLSTPAVLRKIFAEEGASALIKGLPVNAARSITFTSVVMTTNARAKQALAGAGVRDGFVRDAAGSFMASCIGIIVLNPLDVLRTRIYNQPSAPGRELYAGTLDAAAKIARAEGISGFYKGLFAHFCRVGPHTVLTFVFMGEFKRALLASKRSSTV</sequence>
<keyword evidence="6" id="KW-0999">Mitochondrion inner membrane</keyword>
<dbReference type="Gene3D" id="1.50.40.10">
    <property type="entry name" value="Mitochondrial carrier domain"/>
    <property type="match status" value="1"/>
</dbReference>
<protein>
    <submittedName>
        <fullName evidence="12">Mitochondrial substrate carrier family protein ucpA</fullName>
    </submittedName>
</protein>
<evidence type="ECO:0000256" key="2">
    <source>
        <dbReference type="ARBA" id="ARBA00006375"/>
    </source>
</evidence>
<dbReference type="PROSITE" id="PS50920">
    <property type="entry name" value="SOLCAR"/>
    <property type="match status" value="3"/>
</dbReference>
<keyword evidence="8" id="KW-0496">Mitochondrion</keyword>
<keyword evidence="9 10" id="KW-0472">Membrane</keyword>
<evidence type="ECO:0000256" key="11">
    <source>
        <dbReference type="RuleBase" id="RU000488"/>
    </source>
</evidence>
<dbReference type="AlphaFoldDB" id="A0A2R5GLQ3"/>
<evidence type="ECO:0000256" key="6">
    <source>
        <dbReference type="ARBA" id="ARBA00022792"/>
    </source>
</evidence>
<dbReference type="PANTHER" id="PTHR45928">
    <property type="entry name" value="RE38146P"/>
    <property type="match status" value="1"/>
</dbReference>
<dbReference type="InterPro" id="IPR018108">
    <property type="entry name" value="MCP_transmembrane"/>
</dbReference>
<dbReference type="SUPFAM" id="SSF103506">
    <property type="entry name" value="Mitochondrial carrier"/>
    <property type="match status" value="2"/>
</dbReference>
<feature type="repeat" description="Solcar" evidence="10">
    <location>
        <begin position="9"/>
        <end position="95"/>
    </location>
</feature>
<dbReference type="InParanoid" id="A0A2R5GLQ3"/>
<evidence type="ECO:0000256" key="7">
    <source>
        <dbReference type="ARBA" id="ARBA00022989"/>
    </source>
</evidence>
<dbReference type="InterPro" id="IPR023395">
    <property type="entry name" value="MCP_dom_sf"/>
</dbReference>
<comment type="caution">
    <text evidence="12">The sequence shown here is derived from an EMBL/GenBank/DDBJ whole genome shotgun (WGS) entry which is preliminary data.</text>
</comment>
<dbReference type="EMBL" id="BEYU01000060">
    <property type="protein sequence ID" value="GBG29553.1"/>
    <property type="molecule type" value="Genomic_DNA"/>
</dbReference>
<keyword evidence="13" id="KW-1185">Reference proteome</keyword>
<keyword evidence="5" id="KW-0677">Repeat</keyword>
<comment type="subcellular location">
    <subcellularLocation>
        <location evidence="1">Mitochondrion inner membrane</location>
        <topology evidence="1">Multi-pass membrane protein</topology>
    </subcellularLocation>
</comment>
<gene>
    <name evidence="12" type="ORF">FCC1311_057742</name>
</gene>
<dbReference type="Proteomes" id="UP000241890">
    <property type="component" value="Unassembled WGS sequence"/>
</dbReference>
<accession>A0A2R5GLQ3</accession>
<evidence type="ECO:0000256" key="3">
    <source>
        <dbReference type="ARBA" id="ARBA00022448"/>
    </source>
</evidence>
<dbReference type="InterPro" id="IPR051508">
    <property type="entry name" value="Mito_Carrier_Antiporter"/>
</dbReference>
<evidence type="ECO:0000313" key="12">
    <source>
        <dbReference type="EMBL" id="GBG29553.1"/>
    </source>
</evidence>
<keyword evidence="7" id="KW-1133">Transmembrane helix</keyword>
<dbReference type="Pfam" id="PF00153">
    <property type="entry name" value="Mito_carr"/>
    <property type="match status" value="3"/>
</dbReference>
<evidence type="ECO:0000256" key="10">
    <source>
        <dbReference type="PROSITE-ProRule" id="PRU00282"/>
    </source>
</evidence>
<proteinExistence type="inferred from homology"/>
<feature type="repeat" description="Solcar" evidence="10">
    <location>
        <begin position="206"/>
        <end position="295"/>
    </location>
</feature>
<feature type="repeat" description="Solcar" evidence="10">
    <location>
        <begin position="106"/>
        <end position="198"/>
    </location>
</feature>
<dbReference type="OrthoDB" id="6703404at2759"/>
<evidence type="ECO:0000256" key="8">
    <source>
        <dbReference type="ARBA" id="ARBA00023128"/>
    </source>
</evidence>
<organism evidence="12 13">
    <name type="scientific">Hondaea fermentalgiana</name>
    <dbReference type="NCBI Taxonomy" id="2315210"/>
    <lineage>
        <taxon>Eukaryota</taxon>
        <taxon>Sar</taxon>
        <taxon>Stramenopiles</taxon>
        <taxon>Bigyra</taxon>
        <taxon>Labyrinthulomycetes</taxon>
        <taxon>Thraustochytrida</taxon>
        <taxon>Thraustochytriidae</taxon>
        <taxon>Hondaea</taxon>
    </lineage>
</organism>
<keyword evidence="4 10" id="KW-0812">Transmembrane</keyword>
<reference evidence="12 13" key="1">
    <citation type="submission" date="2017-12" db="EMBL/GenBank/DDBJ databases">
        <title>Sequencing, de novo assembly and annotation of complete genome of a new Thraustochytrid species, strain FCC1311.</title>
        <authorList>
            <person name="Sedici K."/>
            <person name="Godart F."/>
            <person name="Aiese Cigliano R."/>
            <person name="Sanseverino W."/>
            <person name="Barakat M."/>
            <person name="Ortet P."/>
            <person name="Marechal E."/>
            <person name="Cagnac O."/>
            <person name="Amato A."/>
        </authorList>
    </citation>
    <scope>NUCLEOTIDE SEQUENCE [LARGE SCALE GENOMIC DNA]</scope>
</reference>
<dbReference type="GO" id="GO:0005743">
    <property type="term" value="C:mitochondrial inner membrane"/>
    <property type="evidence" value="ECO:0007669"/>
    <property type="project" value="UniProtKB-SubCell"/>
</dbReference>
<name>A0A2R5GLQ3_9STRA</name>
<evidence type="ECO:0000256" key="4">
    <source>
        <dbReference type="ARBA" id="ARBA00022692"/>
    </source>
</evidence>
<evidence type="ECO:0000256" key="5">
    <source>
        <dbReference type="ARBA" id="ARBA00022737"/>
    </source>
</evidence>
<comment type="similarity">
    <text evidence="2 11">Belongs to the mitochondrial carrier (TC 2.A.29) family.</text>
</comment>
<evidence type="ECO:0000256" key="9">
    <source>
        <dbReference type="ARBA" id="ARBA00023136"/>
    </source>
</evidence>